<dbReference type="InterPro" id="IPR006652">
    <property type="entry name" value="Kelch_1"/>
</dbReference>
<feature type="region of interest" description="Disordered" evidence="1">
    <location>
        <begin position="1"/>
        <end position="98"/>
    </location>
</feature>
<evidence type="ECO:0008006" key="4">
    <source>
        <dbReference type="Google" id="ProtNLM"/>
    </source>
</evidence>
<dbReference type="Pfam" id="PF01344">
    <property type="entry name" value="Kelch_1"/>
    <property type="match status" value="1"/>
</dbReference>
<accession>A0AAV6IUA6</accession>
<sequence length="676" mass="80609">MAMKGERMKDAGDGDGEGGGEISTPSNSDLHELARRQGKWDKGSGLLEEKGILTEKNMRQKESTEKVLMEMTRKEREEEREMREKVREMREKEMREKVREMRKKKMRAMDTEVLMENTELATELSERETYLWERETYLWERETELWQRETELWEREVELWERGEREVREVRETREMRKKETREKGMRAMDTEVSMKNTELATELWETETERETELWERETELWETERELRERERELRERERDMVMERGEWGMGMRIRETQEMLVRKRKRMREKEKMREERMREKEKMREERMREEMLKEMEMEMLVIEDEEEKELWKKMKEKEPKPLQDWEMGMEKCPCLLGWCRERKGPVLYFFNLLDERKSNIREYKKDEDGKRPGTQVITLAESITLPKYYNMSVVVGSVLYVLGGGALEHPENEQESFYNDVFLCDTNHPQKRWIKGPDMLNHRCNGKAVAVESKIYVFGGNNKMVEDRPWAEFLDPDKNKWEPLPAPPADSLIHTRDLLYNPVVYGSPGKGKIFLSCCYYIYDVNDQTWEEFCPPESLRPFSHNVTSDGNILYWSTFGHLYSFDMKTQVIDCGLVEGYKISKYREELLFPEPTLLHLDGNYFCFITLKDLPEDCTKVRCTKFQVSHQGGLKASVVYHGTFTIDCPLDIDCSYAFVLNGKLGAEKAEGSSVF</sequence>
<dbReference type="PANTHER" id="PTHR24414:SF199">
    <property type="entry name" value="F-BOX_KELCH-REPEAT PROTEIN SKIP6-LIKE"/>
    <property type="match status" value="1"/>
</dbReference>
<evidence type="ECO:0000313" key="2">
    <source>
        <dbReference type="EMBL" id="KAG5530179.1"/>
    </source>
</evidence>
<feature type="compositionally biased region" description="Basic and acidic residues" evidence="1">
    <location>
        <begin position="29"/>
        <end position="98"/>
    </location>
</feature>
<organism evidence="2 3">
    <name type="scientific">Rhododendron griersonianum</name>
    <dbReference type="NCBI Taxonomy" id="479676"/>
    <lineage>
        <taxon>Eukaryota</taxon>
        <taxon>Viridiplantae</taxon>
        <taxon>Streptophyta</taxon>
        <taxon>Embryophyta</taxon>
        <taxon>Tracheophyta</taxon>
        <taxon>Spermatophyta</taxon>
        <taxon>Magnoliopsida</taxon>
        <taxon>eudicotyledons</taxon>
        <taxon>Gunneridae</taxon>
        <taxon>Pentapetalae</taxon>
        <taxon>asterids</taxon>
        <taxon>Ericales</taxon>
        <taxon>Ericaceae</taxon>
        <taxon>Ericoideae</taxon>
        <taxon>Rhodoreae</taxon>
        <taxon>Rhododendron</taxon>
    </lineage>
</organism>
<dbReference type="PANTHER" id="PTHR24414">
    <property type="entry name" value="F-BOX/KELCH-REPEAT PROTEIN SKIP4"/>
    <property type="match status" value="1"/>
</dbReference>
<dbReference type="SUPFAM" id="SSF117281">
    <property type="entry name" value="Kelch motif"/>
    <property type="match status" value="1"/>
</dbReference>
<dbReference type="Gene3D" id="2.120.10.80">
    <property type="entry name" value="Kelch-type beta propeller"/>
    <property type="match status" value="1"/>
</dbReference>
<evidence type="ECO:0000313" key="3">
    <source>
        <dbReference type="Proteomes" id="UP000823749"/>
    </source>
</evidence>
<feature type="compositionally biased region" description="Basic and acidic residues" evidence="1">
    <location>
        <begin position="1"/>
        <end position="12"/>
    </location>
</feature>
<feature type="compositionally biased region" description="Basic and acidic residues" evidence="1">
    <location>
        <begin position="271"/>
        <end position="291"/>
    </location>
</feature>
<reference evidence="2" key="1">
    <citation type="submission" date="2020-08" db="EMBL/GenBank/DDBJ databases">
        <title>Plant Genome Project.</title>
        <authorList>
            <person name="Zhang R.-G."/>
        </authorList>
    </citation>
    <scope>NUCLEOTIDE SEQUENCE</scope>
    <source>
        <strain evidence="2">WSP0</strain>
        <tissue evidence="2">Leaf</tissue>
    </source>
</reference>
<proteinExistence type="predicted"/>
<gene>
    <name evidence="2" type="ORF">RHGRI_030525</name>
</gene>
<dbReference type="EMBL" id="JACTNZ010000010">
    <property type="protein sequence ID" value="KAG5530179.1"/>
    <property type="molecule type" value="Genomic_DNA"/>
</dbReference>
<comment type="caution">
    <text evidence="2">The sequence shown here is derived from an EMBL/GenBank/DDBJ whole genome shotgun (WGS) entry which is preliminary data.</text>
</comment>
<dbReference type="AlphaFoldDB" id="A0AAV6IUA6"/>
<protein>
    <recommendedName>
        <fullName evidence="4">Galactose oxidase/kelch repeat superfamily protein</fullName>
    </recommendedName>
</protein>
<feature type="region of interest" description="Disordered" evidence="1">
    <location>
        <begin position="267"/>
        <end position="291"/>
    </location>
</feature>
<keyword evidence="3" id="KW-1185">Reference proteome</keyword>
<dbReference type="InterPro" id="IPR050354">
    <property type="entry name" value="F-box/kelch-repeat_ARATH"/>
</dbReference>
<dbReference type="InterPro" id="IPR015915">
    <property type="entry name" value="Kelch-typ_b-propeller"/>
</dbReference>
<evidence type="ECO:0000256" key="1">
    <source>
        <dbReference type="SAM" id="MobiDB-lite"/>
    </source>
</evidence>
<name>A0AAV6IUA6_9ERIC</name>
<dbReference type="Proteomes" id="UP000823749">
    <property type="component" value="Chromosome 10"/>
</dbReference>